<reference evidence="2 3" key="1">
    <citation type="submission" date="2023-08" db="EMBL/GenBank/DDBJ databases">
        <title>A Necator americanus chromosomal reference genome.</title>
        <authorList>
            <person name="Ilik V."/>
            <person name="Petrzelkova K.J."/>
            <person name="Pardy F."/>
            <person name="Fuh T."/>
            <person name="Niatou-Singa F.S."/>
            <person name="Gouil Q."/>
            <person name="Baker L."/>
            <person name="Ritchie M.E."/>
            <person name="Jex A.R."/>
            <person name="Gazzola D."/>
            <person name="Li H."/>
            <person name="Toshio Fujiwara R."/>
            <person name="Zhan B."/>
            <person name="Aroian R.V."/>
            <person name="Pafco B."/>
            <person name="Schwarz E.M."/>
        </authorList>
    </citation>
    <scope>NUCLEOTIDE SEQUENCE [LARGE SCALE GENOMIC DNA]</scope>
    <source>
        <strain evidence="2 3">Aroian</strain>
        <tissue evidence="2">Whole animal</tissue>
    </source>
</reference>
<dbReference type="EMBL" id="JAVFWL010000001">
    <property type="protein sequence ID" value="KAK6731315.1"/>
    <property type="molecule type" value="Genomic_DNA"/>
</dbReference>
<evidence type="ECO:0000313" key="3">
    <source>
        <dbReference type="Proteomes" id="UP001303046"/>
    </source>
</evidence>
<protein>
    <submittedName>
        <fullName evidence="2">Uncharacterized protein</fullName>
    </submittedName>
</protein>
<organism evidence="2 3">
    <name type="scientific">Necator americanus</name>
    <name type="common">Human hookworm</name>
    <dbReference type="NCBI Taxonomy" id="51031"/>
    <lineage>
        <taxon>Eukaryota</taxon>
        <taxon>Metazoa</taxon>
        <taxon>Ecdysozoa</taxon>
        <taxon>Nematoda</taxon>
        <taxon>Chromadorea</taxon>
        <taxon>Rhabditida</taxon>
        <taxon>Rhabditina</taxon>
        <taxon>Rhabditomorpha</taxon>
        <taxon>Strongyloidea</taxon>
        <taxon>Ancylostomatidae</taxon>
        <taxon>Bunostominae</taxon>
        <taxon>Necator</taxon>
    </lineage>
</organism>
<proteinExistence type="predicted"/>
<comment type="caution">
    <text evidence="2">The sequence shown here is derived from an EMBL/GenBank/DDBJ whole genome shotgun (WGS) entry which is preliminary data.</text>
</comment>
<keyword evidence="3" id="KW-1185">Reference proteome</keyword>
<accession>A0ABR1C0P6</accession>
<sequence length="82" mass="9508">MQGCHESVLAQQKQKVHPLNPPASLGNHNHARYIREPRSPLSFTSLSCKRLRRALVHFLHDEARQPSPLIRFRAMKRLFDGK</sequence>
<gene>
    <name evidence="2" type="primary">Necator_chrI.g3784</name>
    <name evidence="2" type="ORF">RB195_007655</name>
</gene>
<name>A0ABR1C0P6_NECAM</name>
<dbReference type="Proteomes" id="UP001303046">
    <property type="component" value="Unassembled WGS sequence"/>
</dbReference>
<evidence type="ECO:0000256" key="1">
    <source>
        <dbReference type="SAM" id="MobiDB-lite"/>
    </source>
</evidence>
<feature type="region of interest" description="Disordered" evidence="1">
    <location>
        <begin position="1"/>
        <end position="29"/>
    </location>
</feature>
<evidence type="ECO:0000313" key="2">
    <source>
        <dbReference type="EMBL" id="KAK6731315.1"/>
    </source>
</evidence>